<sequence length="53" mass="6161">MRIQLTYRKGILKYKKDSAKILAKFEKKFNKRNVVARHHFNDASPELVGVGTD</sequence>
<keyword evidence="2" id="KW-1185">Reference proteome</keyword>
<dbReference type="AlphaFoldDB" id="A0A1Y1CKQ3"/>
<proteinExistence type="predicted"/>
<accession>A0A1Y1CKQ3</accession>
<dbReference type="Proteomes" id="UP000218267">
    <property type="component" value="Chromosome"/>
</dbReference>
<reference evidence="1 2" key="1">
    <citation type="journal article" date="2018" name="Mar. Genomics">
        <title>Complete genome sequence of Marinifilaceae bacterium strain SPP2, isolated from the Antarctic marine sediment.</title>
        <authorList>
            <person name="Watanabe M."/>
            <person name="Kojima H."/>
            <person name="Fukui M."/>
        </authorList>
    </citation>
    <scope>NUCLEOTIDE SEQUENCE [LARGE SCALE GENOMIC DNA]</scope>
    <source>
        <strain evidence="1 2">SPP2</strain>
    </source>
</reference>
<gene>
    <name evidence="1" type="ORF">ALGA_2558</name>
</gene>
<dbReference type="KEGG" id="mbas:ALGA_2558"/>
<reference evidence="2" key="2">
    <citation type="journal article" date="2020" name="Antonie Van Leeuwenhoek">
        <title>Labilibaculum antarcticum sp. nov., a novel facultative anaerobic, psychrotorelant bacterium isolated from marine sediment of Antarctica.</title>
        <authorList>
            <person name="Watanabe M."/>
            <person name="Kojima H."/>
            <person name="Fukui M."/>
        </authorList>
    </citation>
    <scope>NUCLEOTIDE SEQUENCE [LARGE SCALE GENOMIC DNA]</scope>
    <source>
        <strain evidence="2">SPP2</strain>
    </source>
</reference>
<name>A0A1Y1CKQ3_9BACT</name>
<organism evidence="1 2">
    <name type="scientific">Labilibaculum antarcticum</name>
    <dbReference type="NCBI Taxonomy" id="1717717"/>
    <lineage>
        <taxon>Bacteria</taxon>
        <taxon>Pseudomonadati</taxon>
        <taxon>Bacteroidota</taxon>
        <taxon>Bacteroidia</taxon>
        <taxon>Marinilabiliales</taxon>
        <taxon>Marinifilaceae</taxon>
        <taxon>Labilibaculum</taxon>
    </lineage>
</organism>
<dbReference type="EMBL" id="AP018042">
    <property type="protein sequence ID" value="BAX80880.1"/>
    <property type="molecule type" value="Genomic_DNA"/>
</dbReference>
<dbReference type="RefSeq" id="WP_153244849.1">
    <property type="nucleotide sequence ID" value="NZ_AP018042.1"/>
</dbReference>
<evidence type="ECO:0000313" key="2">
    <source>
        <dbReference type="Proteomes" id="UP000218267"/>
    </source>
</evidence>
<protein>
    <submittedName>
        <fullName evidence="1">Uncharacterized protein</fullName>
    </submittedName>
</protein>
<evidence type="ECO:0000313" key="1">
    <source>
        <dbReference type="EMBL" id="BAX80880.1"/>
    </source>
</evidence>